<reference evidence="2" key="1">
    <citation type="submission" date="2020-05" db="EMBL/GenBank/DDBJ databases">
        <authorList>
            <person name="Chiriac C."/>
            <person name="Salcher M."/>
            <person name="Ghai R."/>
            <person name="Kavagutti S V."/>
        </authorList>
    </citation>
    <scope>NUCLEOTIDE SEQUENCE</scope>
</reference>
<feature type="transmembrane region" description="Helical" evidence="1">
    <location>
        <begin position="105"/>
        <end position="126"/>
    </location>
</feature>
<keyword evidence="1" id="KW-0812">Transmembrane</keyword>
<dbReference type="AlphaFoldDB" id="A0A6J7I3T0"/>
<keyword evidence="1" id="KW-0472">Membrane</keyword>
<organism evidence="2">
    <name type="scientific">freshwater metagenome</name>
    <dbReference type="NCBI Taxonomy" id="449393"/>
    <lineage>
        <taxon>unclassified sequences</taxon>
        <taxon>metagenomes</taxon>
        <taxon>ecological metagenomes</taxon>
    </lineage>
</organism>
<gene>
    <name evidence="2" type="ORF">UFOPK3472_03799</name>
</gene>
<protein>
    <submittedName>
        <fullName evidence="2">Unannotated protein</fullName>
    </submittedName>
</protein>
<evidence type="ECO:0000313" key="2">
    <source>
        <dbReference type="EMBL" id="CAB4925344.1"/>
    </source>
</evidence>
<keyword evidence="1" id="KW-1133">Transmembrane helix</keyword>
<accession>A0A6J7I3T0</accession>
<name>A0A6J7I3T0_9ZZZZ</name>
<dbReference type="EMBL" id="CAFBLX010000406">
    <property type="protein sequence ID" value="CAB4925344.1"/>
    <property type="molecule type" value="Genomic_DNA"/>
</dbReference>
<evidence type="ECO:0000256" key="1">
    <source>
        <dbReference type="SAM" id="Phobius"/>
    </source>
</evidence>
<sequence>MIVYANTPAKRTRQITADVAVGLWAVLWIRVGKYLYDALQLLTEPGRRLADAGSSLSSNLRAAGDTVSGIPLVGNRVRDPFDRASGAGSTLRDAGLTQIDAVETVALVLSLIVATIPISIVVLPWLRSRVRFVRRAQAVTELLATSPGAADLLALRALTSRPPALVMTACPDAAARWRAGDETAVRELAQLELRTVGLTGVFPSGRPR</sequence>
<proteinExistence type="predicted"/>